<proteinExistence type="predicted"/>
<reference evidence="1 2" key="1">
    <citation type="submission" date="2019-07" db="EMBL/GenBank/DDBJ databases">
        <authorList>
            <person name="Jastrzebski P J."/>
            <person name="Paukszto L."/>
            <person name="Jastrzebski P J."/>
        </authorList>
    </citation>
    <scope>NUCLEOTIDE SEQUENCE [LARGE SCALE GENOMIC DNA]</scope>
    <source>
        <strain evidence="1 2">WMS-il1</strain>
    </source>
</reference>
<dbReference type="AlphaFoldDB" id="A0A564Y6B8"/>
<sequence>MGRNEDCCTFTSAELPNCPPSSSLQNVLVSVTTFELNPCSFADNFKQPEEIDLGKPISCSRGTVSKVDVENAGVTAISN</sequence>
<gene>
    <name evidence="1" type="ORF">WMSIL1_LOCUS2794</name>
</gene>
<evidence type="ECO:0000313" key="2">
    <source>
        <dbReference type="Proteomes" id="UP000321570"/>
    </source>
</evidence>
<dbReference type="EMBL" id="CABIJS010000077">
    <property type="protein sequence ID" value="VUZ42093.1"/>
    <property type="molecule type" value="Genomic_DNA"/>
</dbReference>
<name>A0A564Y6B8_HYMDI</name>
<evidence type="ECO:0000313" key="1">
    <source>
        <dbReference type="EMBL" id="VUZ42093.1"/>
    </source>
</evidence>
<accession>A0A564Y6B8</accession>
<keyword evidence="2" id="KW-1185">Reference proteome</keyword>
<organism evidence="1 2">
    <name type="scientific">Hymenolepis diminuta</name>
    <name type="common">Rat tapeworm</name>
    <dbReference type="NCBI Taxonomy" id="6216"/>
    <lineage>
        <taxon>Eukaryota</taxon>
        <taxon>Metazoa</taxon>
        <taxon>Spiralia</taxon>
        <taxon>Lophotrochozoa</taxon>
        <taxon>Platyhelminthes</taxon>
        <taxon>Cestoda</taxon>
        <taxon>Eucestoda</taxon>
        <taxon>Cyclophyllidea</taxon>
        <taxon>Hymenolepididae</taxon>
        <taxon>Hymenolepis</taxon>
    </lineage>
</organism>
<protein>
    <submittedName>
        <fullName evidence="1">Uncharacterized protein</fullName>
    </submittedName>
</protein>
<dbReference type="Proteomes" id="UP000321570">
    <property type="component" value="Unassembled WGS sequence"/>
</dbReference>